<feature type="transmembrane region" description="Helical" evidence="1">
    <location>
        <begin position="466"/>
        <end position="486"/>
    </location>
</feature>
<feature type="transmembrane region" description="Helical" evidence="1">
    <location>
        <begin position="429"/>
        <end position="446"/>
    </location>
</feature>
<evidence type="ECO:0000313" key="3">
    <source>
        <dbReference type="Proteomes" id="UP000199474"/>
    </source>
</evidence>
<dbReference type="EMBL" id="FOMR01000011">
    <property type="protein sequence ID" value="SFE25436.1"/>
    <property type="molecule type" value="Genomic_DNA"/>
</dbReference>
<protein>
    <submittedName>
        <fullName evidence="2">Uncharacterized protein</fullName>
    </submittedName>
</protein>
<proteinExistence type="predicted"/>
<dbReference type="RefSeq" id="WP_090086632.1">
    <property type="nucleotide sequence ID" value="NZ_FOMR01000011.1"/>
</dbReference>
<dbReference type="OrthoDB" id="2444734at2"/>
<evidence type="ECO:0000256" key="1">
    <source>
        <dbReference type="SAM" id="Phobius"/>
    </source>
</evidence>
<organism evidence="2 3">
    <name type="scientific">Lentibacillus persicus</name>
    <dbReference type="NCBI Taxonomy" id="640948"/>
    <lineage>
        <taxon>Bacteria</taxon>
        <taxon>Bacillati</taxon>
        <taxon>Bacillota</taxon>
        <taxon>Bacilli</taxon>
        <taxon>Bacillales</taxon>
        <taxon>Bacillaceae</taxon>
        <taxon>Lentibacillus</taxon>
    </lineage>
</organism>
<keyword evidence="1" id="KW-0472">Membrane</keyword>
<feature type="transmembrane region" description="Helical" evidence="1">
    <location>
        <begin position="498"/>
        <end position="517"/>
    </location>
</feature>
<feature type="transmembrane region" description="Helical" evidence="1">
    <location>
        <begin position="394"/>
        <end position="417"/>
    </location>
</feature>
<keyword evidence="1" id="KW-0812">Transmembrane</keyword>
<sequence length="518" mass="58690">MKKHLFWVLPSIVILLGVLLMLNEGIADVTERPEKDWSRGLKIGETPVDKRLPVKETSEGQYVLQTYEPDLLKVKTFNRKFELLDETSYDIPLDKWTQVFLNGDELIYHDYSDIRDREGNVIVPDADRFYPLDNTALYIKKNTLYELDPSSNNSSKIMQLEDNLDDIIPFQGEDHVYFMTEISLNNDVALSIYELADHNAEMIHQESFQIDPMQTVEDMDFAIHDGKIAYIMETVQKQSQGSPQSYTYMSETSVGSNRAPALEPLSFPDPAGGGALSEANTITISYQNGKPHLLFSAGGYTETKYQNNRAFNVYSATITNSGEVKTFRKSNTPKAGTYPQWVNDSTVMWLEQSGESKNVYISSSNASIIEKAAGLDQDDWLRALGKTFGMLAKVLITLLVTTIWLMWPVLFVVLMYVIKGRKLDEERSWFFCAGIAIYMLAVFLFQDMVFIDDIFARAPDYLTFTGSSYVFILVSAVIAYIAAQSAKVTRDWHAPSRIVYFAGTHALMVAVFFGPYFL</sequence>
<accession>A0A1I1Z0T9</accession>
<dbReference type="AlphaFoldDB" id="A0A1I1Z0T9"/>
<name>A0A1I1Z0T9_9BACI</name>
<gene>
    <name evidence="2" type="ORF">SAMN05216238_11162</name>
</gene>
<keyword evidence="1" id="KW-1133">Transmembrane helix</keyword>
<dbReference type="Proteomes" id="UP000199474">
    <property type="component" value="Unassembled WGS sequence"/>
</dbReference>
<evidence type="ECO:0000313" key="2">
    <source>
        <dbReference type="EMBL" id="SFE25436.1"/>
    </source>
</evidence>
<reference evidence="3" key="1">
    <citation type="submission" date="2016-10" db="EMBL/GenBank/DDBJ databases">
        <authorList>
            <person name="Varghese N."/>
            <person name="Submissions S."/>
        </authorList>
    </citation>
    <scope>NUCLEOTIDE SEQUENCE [LARGE SCALE GENOMIC DNA]</scope>
    <source>
        <strain evidence="3">DSM 22530</strain>
    </source>
</reference>
<dbReference type="STRING" id="640948.SAMN05216238_11162"/>
<keyword evidence="3" id="KW-1185">Reference proteome</keyword>